<evidence type="ECO:0000256" key="5">
    <source>
        <dbReference type="SAM" id="MobiDB-lite"/>
    </source>
</evidence>
<reference evidence="9" key="1">
    <citation type="submission" date="2016-05" db="EMBL/GenBank/DDBJ databases">
        <title>Comparative genomics of biotechnologically important yeasts.</title>
        <authorList>
            <consortium name="DOE Joint Genome Institute"/>
            <person name="Riley R."/>
            <person name="Haridas S."/>
            <person name="Wolfe K.H."/>
            <person name="Lopes M.R."/>
            <person name="Hittinger C.T."/>
            <person name="Goker M."/>
            <person name="Salamov A."/>
            <person name="Wisecaver J."/>
            <person name="Long T.M."/>
            <person name="Aerts A.L."/>
            <person name="Barry K."/>
            <person name="Choi C."/>
            <person name="Clum A."/>
            <person name="Coughlan A.Y."/>
            <person name="Deshpande S."/>
            <person name="Douglass A.P."/>
            <person name="Hanson S.J."/>
            <person name="Klenk H.-P."/>
            <person name="Labutti K."/>
            <person name="Lapidus A."/>
            <person name="Lindquist E."/>
            <person name="Lipzen A."/>
            <person name="Meier-Kolthoff J.P."/>
            <person name="Ohm R.A."/>
            <person name="Otillar R.P."/>
            <person name="Pangilinan J."/>
            <person name="Peng Y."/>
            <person name="Rokas A."/>
            <person name="Rosa C.A."/>
            <person name="Scheuner C."/>
            <person name="Sibirny A.A."/>
            <person name="Slot J.C."/>
            <person name="Stielow J.B."/>
            <person name="Sun H."/>
            <person name="Kurtzman C.P."/>
            <person name="Blackwell M."/>
            <person name="Grigoriev I.V."/>
            <person name="Jeffries T.W."/>
        </authorList>
    </citation>
    <scope>NUCLEOTIDE SEQUENCE [LARGE SCALE GENOMIC DNA]</scope>
    <source>
        <strain evidence="9">NRRL Y-12698</strain>
    </source>
</reference>
<evidence type="ECO:0000256" key="2">
    <source>
        <dbReference type="ARBA" id="ARBA00022692"/>
    </source>
</evidence>
<feature type="transmembrane region" description="Helical" evidence="6">
    <location>
        <begin position="6"/>
        <end position="23"/>
    </location>
</feature>
<feature type="transmembrane region" description="Helical" evidence="6">
    <location>
        <begin position="91"/>
        <end position="113"/>
    </location>
</feature>
<keyword evidence="9" id="KW-1185">Reference proteome</keyword>
<feature type="region of interest" description="Disordered" evidence="5">
    <location>
        <begin position="142"/>
        <end position="220"/>
    </location>
</feature>
<dbReference type="RefSeq" id="XP_018982391.1">
    <property type="nucleotide sequence ID" value="XM_019130104.1"/>
</dbReference>
<accession>A0A1E3QH76</accession>
<proteinExistence type="predicted"/>
<evidence type="ECO:0000313" key="9">
    <source>
        <dbReference type="Proteomes" id="UP000094336"/>
    </source>
</evidence>
<feature type="compositionally biased region" description="Polar residues" evidence="5">
    <location>
        <begin position="211"/>
        <end position="220"/>
    </location>
</feature>
<dbReference type="PANTHER" id="PTHR37451:SF1">
    <property type="entry name" value="MARVEL DOMAIN-CONTAINING PROTEIN"/>
    <property type="match status" value="1"/>
</dbReference>
<dbReference type="Proteomes" id="UP000094336">
    <property type="component" value="Unassembled WGS sequence"/>
</dbReference>
<dbReference type="GeneID" id="30147957"/>
<feature type="compositionally biased region" description="Polar residues" evidence="5">
    <location>
        <begin position="166"/>
        <end position="182"/>
    </location>
</feature>
<dbReference type="InterPro" id="IPR008253">
    <property type="entry name" value="Marvel"/>
</dbReference>
<evidence type="ECO:0000256" key="4">
    <source>
        <dbReference type="ARBA" id="ARBA00023136"/>
    </source>
</evidence>
<evidence type="ECO:0000256" key="1">
    <source>
        <dbReference type="ARBA" id="ARBA00004141"/>
    </source>
</evidence>
<name>A0A1E3QH76_9ASCO</name>
<feature type="domain" description="MARVEL" evidence="7">
    <location>
        <begin position="2"/>
        <end position="107"/>
    </location>
</feature>
<keyword evidence="2 6" id="KW-0812">Transmembrane</keyword>
<feature type="transmembrane region" description="Helical" evidence="6">
    <location>
        <begin position="30"/>
        <end position="53"/>
    </location>
</feature>
<sequence length="220" mass="23194">MGVISLVYILYVVLGTFYIPRIVPAGVVLILEGIIMILWFSAFVAIADLWGGFSCGNRSNFGGFFGNDFFGNDGFFGNGFSSACKAGKTSIAFSCFAWLAFLVSFVVIIINYLRQGTGTFAEKFNHILSRGGLNFSPGVGPSTVGDASDVHPAASNETGIKDEGQNHSQFTAPANATDQPDTANVEPGAVQNGRGQDLDLSDVDIEGNPGTGITNTDVKT</sequence>
<dbReference type="AlphaFoldDB" id="A0A1E3QH76"/>
<organism evidence="8 9">
    <name type="scientific">Babjeviella inositovora NRRL Y-12698</name>
    <dbReference type="NCBI Taxonomy" id="984486"/>
    <lineage>
        <taxon>Eukaryota</taxon>
        <taxon>Fungi</taxon>
        <taxon>Dikarya</taxon>
        <taxon>Ascomycota</taxon>
        <taxon>Saccharomycotina</taxon>
        <taxon>Pichiomycetes</taxon>
        <taxon>Serinales incertae sedis</taxon>
        <taxon>Babjeviella</taxon>
    </lineage>
</organism>
<dbReference type="EMBL" id="KV454443">
    <property type="protein sequence ID" value="ODQ77063.1"/>
    <property type="molecule type" value="Genomic_DNA"/>
</dbReference>
<evidence type="ECO:0000313" key="8">
    <source>
        <dbReference type="EMBL" id="ODQ77063.1"/>
    </source>
</evidence>
<keyword evidence="3 6" id="KW-1133">Transmembrane helix</keyword>
<dbReference type="STRING" id="984486.A0A1E3QH76"/>
<evidence type="ECO:0000256" key="3">
    <source>
        <dbReference type="ARBA" id="ARBA00022989"/>
    </source>
</evidence>
<evidence type="ECO:0000259" key="7">
    <source>
        <dbReference type="Pfam" id="PF01284"/>
    </source>
</evidence>
<dbReference type="Pfam" id="PF01284">
    <property type="entry name" value="MARVEL"/>
    <property type="match status" value="1"/>
</dbReference>
<gene>
    <name evidence="8" type="ORF">BABINDRAFT_163796</name>
</gene>
<dbReference type="OrthoDB" id="2117453at2759"/>
<evidence type="ECO:0000256" key="6">
    <source>
        <dbReference type="SAM" id="Phobius"/>
    </source>
</evidence>
<dbReference type="PANTHER" id="PTHR37451">
    <property type="entry name" value="MARVEL DOMAIN"/>
    <property type="match status" value="1"/>
</dbReference>
<comment type="subcellular location">
    <subcellularLocation>
        <location evidence="1">Membrane</location>
        <topology evidence="1">Multi-pass membrane protein</topology>
    </subcellularLocation>
</comment>
<dbReference type="GO" id="GO:0016020">
    <property type="term" value="C:membrane"/>
    <property type="evidence" value="ECO:0007669"/>
    <property type="project" value="UniProtKB-SubCell"/>
</dbReference>
<keyword evidence="4 6" id="KW-0472">Membrane</keyword>
<protein>
    <recommendedName>
        <fullName evidence="7">MARVEL domain-containing protein</fullName>
    </recommendedName>
</protein>